<evidence type="ECO:0000256" key="7">
    <source>
        <dbReference type="SAM" id="Phobius"/>
    </source>
</evidence>
<dbReference type="SUPFAM" id="SSF144091">
    <property type="entry name" value="Rhomboid-like"/>
    <property type="match status" value="1"/>
</dbReference>
<dbReference type="InterPro" id="IPR035952">
    <property type="entry name" value="Rhomboid-like_sf"/>
</dbReference>
<dbReference type="GO" id="GO:0004252">
    <property type="term" value="F:serine-type endopeptidase activity"/>
    <property type="evidence" value="ECO:0007669"/>
    <property type="project" value="InterPro"/>
</dbReference>
<dbReference type="AlphaFoldDB" id="A0AA41ZKA0"/>
<dbReference type="GO" id="GO:0016020">
    <property type="term" value="C:membrane"/>
    <property type="evidence" value="ECO:0007669"/>
    <property type="project" value="UniProtKB-SubCell"/>
</dbReference>
<keyword evidence="3 7" id="KW-0812">Transmembrane</keyword>
<comment type="caution">
    <text evidence="9">The sequence shown here is derived from an EMBL/GenBank/DDBJ whole genome shotgun (WGS) entry which is preliminary data.</text>
</comment>
<comment type="similarity">
    <text evidence="2">Belongs to the peptidase S54 family.</text>
</comment>
<evidence type="ECO:0000313" key="10">
    <source>
        <dbReference type="Proteomes" id="UP001165678"/>
    </source>
</evidence>
<dbReference type="Gene3D" id="3.30.70.2080">
    <property type="match status" value="1"/>
</dbReference>
<comment type="subcellular location">
    <subcellularLocation>
        <location evidence="1">Membrane</location>
        <topology evidence="1">Multi-pass membrane protein</topology>
    </subcellularLocation>
</comment>
<keyword evidence="9" id="KW-0645">Protease</keyword>
<dbReference type="PANTHER" id="PTHR43731:SF14">
    <property type="entry name" value="PRESENILIN-ASSOCIATED RHOMBOID-LIKE PROTEIN, MITOCHONDRIAL"/>
    <property type="match status" value="1"/>
</dbReference>
<feature type="transmembrane region" description="Helical" evidence="7">
    <location>
        <begin position="147"/>
        <end position="165"/>
    </location>
</feature>
<dbReference type="PANTHER" id="PTHR43731">
    <property type="entry name" value="RHOMBOID PROTEASE"/>
    <property type="match status" value="1"/>
</dbReference>
<feature type="transmembrane region" description="Helical" evidence="7">
    <location>
        <begin position="200"/>
        <end position="220"/>
    </location>
</feature>
<feature type="transmembrane region" description="Helical" evidence="7">
    <location>
        <begin position="232"/>
        <end position="255"/>
    </location>
</feature>
<evidence type="ECO:0000313" key="9">
    <source>
        <dbReference type="EMBL" id="MCX2523213.1"/>
    </source>
</evidence>
<feature type="transmembrane region" description="Helical" evidence="7">
    <location>
        <begin position="261"/>
        <end position="279"/>
    </location>
</feature>
<evidence type="ECO:0000256" key="5">
    <source>
        <dbReference type="ARBA" id="ARBA00022989"/>
    </source>
</evidence>
<feature type="transmembrane region" description="Helical" evidence="7">
    <location>
        <begin position="82"/>
        <end position="102"/>
    </location>
</feature>
<keyword evidence="4 9" id="KW-0378">Hydrolase</keyword>
<name>A0AA41ZKA0_9GAMM</name>
<dbReference type="Gene3D" id="1.20.1540.10">
    <property type="entry name" value="Rhomboid-like"/>
    <property type="match status" value="1"/>
</dbReference>
<feature type="domain" description="Peptidase S54 rhomboid" evidence="8">
    <location>
        <begin position="138"/>
        <end position="276"/>
    </location>
</feature>
<keyword evidence="5 7" id="KW-1133">Transmembrane helix</keyword>
<dbReference type="InterPro" id="IPR050925">
    <property type="entry name" value="Rhomboid_protease_S54"/>
</dbReference>
<dbReference type="GO" id="GO:0006508">
    <property type="term" value="P:proteolysis"/>
    <property type="evidence" value="ECO:0007669"/>
    <property type="project" value="UniProtKB-KW"/>
</dbReference>
<organism evidence="9 10">
    <name type="scientific">Larsenimonas rhizosphaerae</name>
    <dbReference type="NCBI Taxonomy" id="2944682"/>
    <lineage>
        <taxon>Bacteria</taxon>
        <taxon>Pseudomonadati</taxon>
        <taxon>Pseudomonadota</taxon>
        <taxon>Gammaproteobacteria</taxon>
        <taxon>Oceanospirillales</taxon>
        <taxon>Halomonadaceae</taxon>
        <taxon>Larsenimonas</taxon>
    </lineage>
</organism>
<dbReference type="EC" id="3.4.21.105" evidence="9"/>
<gene>
    <name evidence="9" type="ORF">OQ287_03080</name>
</gene>
<proteinExistence type="inferred from homology"/>
<dbReference type="Pfam" id="PF01694">
    <property type="entry name" value="Rhomboid"/>
    <property type="match status" value="1"/>
</dbReference>
<protein>
    <submittedName>
        <fullName evidence="9">Rhomboid family intramembrane serine protease</fullName>
        <ecNumber evidence="9">3.4.21.105</ecNumber>
    </submittedName>
</protein>
<evidence type="ECO:0000256" key="3">
    <source>
        <dbReference type="ARBA" id="ARBA00022692"/>
    </source>
</evidence>
<evidence type="ECO:0000256" key="4">
    <source>
        <dbReference type="ARBA" id="ARBA00022801"/>
    </source>
</evidence>
<keyword evidence="10" id="KW-1185">Reference proteome</keyword>
<reference evidence="9" key="1">
    <citation type="submission" date="2022-11" db="EMBL/GenBank/DDBJ databases">
        <title>Larsenimonas rhizosphaerae sp. nov., isolated from a tidal mudflat.</title>
        <authorList>
            <person name="Lee S.D."/>
            <person name="Kim I.S."/>
        </authorList>
    </citation>
    <scope>NUCLEOTIDE SEQUENCE</scope>
    <source>
        <strain evidence="9">GH2-1</strain>
    </source>
</reference>
<feature type="transmembrane region" description="Helical" evidence="7">
    <location>
        <begin position="177"/>
        <end position="194"/>
    </location>
</feature>
<dbReference type="EMBL" id="JAPIVE010000001">
    <property type="protein sequence ID" value="MCX2523213.1"/>
    <property type="molecule type" value="Genomic_DNA"/>
</dbReference>
<sequence length="282" mass="31410">MAKVLQFPTDIDLSVLRKALWDHRISHHYRRDDNEQLIFLMDDSQLDQAVTLTEQFRNNDALTLSPDTDHPRTSSAGSLRHALAAAPLTSGCIVLCALVYLLMNVVGVEVVTRLTIVPMMLTSVGLQAGTLGQALTAGEFWRLLTPVFLHFGWMHLVFNMVWLWYFGRQIEQLQGQWRWLLIVILTGIGSNLAQYAMGTLLFGGMSGVIYALVGYVWLWSREKDSGFNVPTALVVFMVGWMVLCMTPLSAAVGFPNVANEAHLAGMLGGLILGKLTLLLHRR</sequence>
<dbReference type="InterPro" id="IPR022764">
    <property type="entry name" value="Peptidase_S54_rhomboid_dom"/>
</dbReference>
<evidence type="ECO:0000256" key="1">
    <source>
        <dbReference type="ARBA" id="ARBA00004141"/>
    </source>
</evidence>
<accession>A0AA41ZKA0</accession>
<feature type="transmembrane region" description="Helical" evidence="7">
    <location>
        <begin position="114"/>
        <end position="135"/>
    </location>
</feature>
<evidence type="ECO:0000256" key="6">
    <source>
        <dbReference type="ARBA" id="ARBA00023136"/>
    </source>
</evidence>
<evidence type="ECO:0000259" key="8">
    <source>
        <dbReference type="Pfam" id="PF01694"/>
    </source>
</evidence>
<evidence type="ECO:0000256" key="2">
    <source>
        <dbReference type="ARBA" id="ARBA00009045"/>
    </source>
</evidence>
<dbReference type="InterPro" id="IPR038244">
    <property type="entry name" value="NRho_sf"/>
</dbReference>
<dbReference type="RefSeq" id="WP_250936546.1">
    <property type="nucleotide sequence ID" value="NZ_JAMLJK010000001.1"/>
</dbReference>
<dbReference type="Proteomes" id="UP001165678">
    <property type="component" value="Unassembled WGS sequence"/>
</dbReference>
<keyword evidence="6 7" id="KW-0472">Membrane</keyword>